<keyword evidence="1" id="KW-1133">Transmembrane helix</keyword>
<feature type="transmembrane region" description="Helical" evidence="1">
    <location>
        <begin position="109"/>
        <end position="130"/>
    </location>
</feature>
<reference evidence="2" key="2">
    <citation type="submission" date="2017-07" db="EMBL/GenBank/DDBJ databases">
        <title>WGS assembly of Populus trichocarpa.</title>
        <authorList>
            <person name="Tuskan G."/>
            <person name="Difazio S."/>
            <person name="Jansson S."/>
            <person name="Bohlmann J."/>
            <person name="Grigoriev I."/>
            <person name="Hellsten U."/>
            <person name="Putnam N."/>
            <person name="Ralph S."/>
            <person name="Rombauts S."/>
            <person name="Salamov A."/>
            <person name="Schein J."/>
            <person name="Sterck L."/>
            <person name="Aerts A."/>
            <person name="Bhalerao R."/>
            <person name="Bhalerao R."/>
            <person name="Blaudez D."/>
            <person name="Boerjan W."/>
            <person name="Brun A."/>
            <person name="Brunner A."/>
            <person name="Busov V."/>
            <person name="Campbell M."/>
            <person name="Carlson J."/>
            <person name="Chalot M."/>
            <person name="Chapman J."/>
            <person name="Chen G."/>
            <person name="Cooper D."/>
            <person name="Coutinho P."/>
            <person name="Couturier J."/>
            <person name="Covert S."/>
            <person name="Cronk Q."/>
            <person name="Cunningham R."/>
            <person name="Davis J."/>
            <person name="Degroeve S."/>
            <person name="Dejardin A."/>
            <person name="Depamphilis C."/>
            <person name="Detter J."/>
            <person name="Dirks B."/>
            <person name="Dubchak I."/>
            <person name="Duplessis S."/>
            <person name="Ehlting J."/>
            <person name="Ellis B."/>
            <person name="Gendler K."/>
            <person name="Goodstein D."/>
            <person name="Gribskov M."/>
            <person name="Grimwood J."/>
            <person name="Groover A."/>
            <person name="Gunter L."/>
            <person name="Hamberger B."/>
            <person name="Heinze B."/>
            <person name="Helariutta Y."/>
            <person name="Henrissat B."/>
            <person name="Holligan D."/>
            <person name="Holt R."/>
            <person name="Huang W."/>
            <person name="Islam-Faridi N."/>
            <person name="Jones S."/>
            <person name="Jones-Rhoades M."/>
            <person name="Jorgensen R."/>
            <person name="Joshi C."/>
            <person name="Kangasjarvi J."/>
            <person name="Karlsson J."/>
            <person name="Kelleher C."/>
            <person name="Kirkpatrick R."/>
            <person name="Kirst M."/>
            <person name="Kohler A."/>
            <person name="Kalluri U."/>
            <person name="Larimer F."/>
            <person name="Leebens-Mack J."/>
            <person name="Leple J."/>
            <person name="Locascio P."/>
            <person name="Lou Y."/>
            <person name="Lucas S."/>
            <person name="Martin F."/>
            <person name="Montanini B."/>
            <person name="Napoli C."/>
            <person name="Nelson D."/>
            <person name="Nelson C."/>
            <person name="Nieminen K."/>
            <person name="Nilsson O."/>
            <person name="Pereda V."/>
            <person name="Peter G."/>
            <person name="Philippe R."/>
            <person name="Pilate G."/>
            <person name="Poliakov A."/>
            <person name="Razumovskaya J."/>
            <person name="Richardson P."/>
            <person name="Rinaldi C."/>
            <person name="Ritland K."/>
            <person name="Rouze P."/>
            <person name="Ryaboy D."/>
            <person name="Schmutz J."/>
            <person name="Schrader J."/>
            <person name="Segerman B."/>
            <person name="Shin H."/>
            <person name="Siddiqui A."/>
            <person name="Sterky F."/>
            <person name="Terry A."/>
            <person name="Tsai C."/>
            <person name="Uberbacher E."/>
            <person name="Unneberg P."/>
            <person name="Vahala J."/>
            <person name="Wall K."/>
            <person name="Wessler S."/>
            <person name="Yang G."/>
            <person name="Yin T."/>
            <person name="Douglas C."/>
            <person name="Marra M."/>
            <person name="Sandberg G."/>
            <person name="Van De Peer Y."/>
            <person name="Rokhsar D."/>
        </authorList>
    </citation>
    <scope>NUCLEOTIDE SEQUENCE</scope>
    <source>
        <strain evidence="2">Nisqually-1</strain>
    </source>
</reference>
<sequence length="132" mass="15195">MHRQKEIFSLVKQQKIPLPRLHRIIDNKGNTLLHHVAVMTEHSGATKPGPALQLQEELQWFEQVRNVIPSHYVTLPNDDGKTPRELFKTEHDKQLKNARTWIKETTQSCSTVAALVATVVFAAACLYRAWRF</sequence>
<dbReference type="STRING" id="3694.A0A3N7GTN8"/>
<evidence type="ECO:0000256" key="1">
    <source>
        <dbReference type="SAM" id="Phobius"/>
    </source>
</evidence>
<proteinExistence type="predicted"/>
<organism evidence="2">
    <name type="scientific">Populus trichocarpa</name>
    <name type="common">Western balsam poplar</name>
    <name type="synonym">Populus balsamifera subsp. trichocarpa</name>
    <dbReference type="NCBI Taxonomy" id="3694"/>
    <lineage>
        <taxon>Eukaryota</taxon>
        <taxon>Viridiplantae</taxon>
        <taxon>Streptophyta</taxon>
        <taxon>Embryophyta</taxon>
        <taxon>Tracheophyta</taxon>
        <taxon>Spermatophyta</taxon>
        <taxon>Magnoliopsida</taxon>
        <taxon>eudicotyledons</taxon>
        <taxon>Gunneridae</taxon>
        <taxon>Pentapetalae</taxon>
        <taxon>rosids</taxon>
        <taxon>fabids</taxon>
        <taxon>Malpighiales</taxon>
        <taxon>Salicaceae</taxon>
        <taxon>Saliceae</taxon>
        <taxon>Populus</taxon>
    </lineage>
</organism>
<dbReference type="InParanoid" id="A0A3N7GTN8"/>
<reference evidence="2" key="1">
    <citation type="journal article" date="2006" name="Science">
        <title>The genome of black cottonwood, Populus trichocarpa (Torr. &amp; Gray).</title>
        <authorList>
            <person name="Tuskan G.A."/>
            <person name="Difazio S."/>
            <person name="Jansson S."/>
            <person name="Bohlmann J."/>
            <person name="Grigoriev I."/>
            <person name="Hellsten U."/>
            <person name="Putnam N."/>
            <person name="Ralph S."/>
            <person name="Rombauts S."/>
            <person name="Salamov A."/>
            <person name="Schein J."/>
            <person name="Sterck L."/>
            <person name="Aerts A."/>
            <person name="Bhalerao R.R."/>
            <person name="Bhalerao R.P."/>
            <person name="Blaudez D."/>
            <person name="Boerjan W."/>
            <person name="Brun A."/>
            <person name="Brunner A."/>
            <person name="Busov V."/>
            <person name="Campbell M."/>
            <person name="Carlson J."/>
            <person name="Chalot M."/>
            <person name="Chapman J."/>
            <person name="Chen G.L."/>
            <person name="Cooper D."/>
            <person name="Coutinho P.M."/>
            <person name="Couturier J."/>
            <person name="Covert S."/>
            <person name="Cronk Q."/>
            <person name="Cunningham R."/>
            <person name="Davis J."/>
            <person name="Degroeve S."/>
            <person name="Dejardin A."/>
            <person name="Depamphilis C."/>
            <person name="Detter J."/>
            <person name="Dirks B."/>
            <person name="Dubchak I."/>
            <person name="Duplessis S."/>
            <person name="Ehlting J."/>
            <person name="Ellis B."/>
            <person name="Gendler K."/>
            <person name="Goodstein D."/>
            <person name="Gribskov M."/>
            <person name="Grimwood J."/>
            <person name="Groover A."/>
            <person name="Gunter L."/>
            <person name="Hamberger B."/>
            <person name="Heinze B."/>
            <person name="Helariutta Y."/>
            <person name="Henrissat B."/>
            <person name="Holligan D."/>
            <person name="Holt R."/>
            <person name="Huang W."/>
            <person name="Islam-Faridi N."/>
            <person name="Jones S."/>
            <person name="Jones-Rhoades M."/>
            <person name="Jorgensen R."/>
            <person name="Joshi C."/>
            <person name="Kangasjarvi J."/>
            <person name="Karlsson J."/>
            <person name="Kelleher C."/>
            <person name="Kirkpatrick R."/>
            <person name="Kirst M."/>
            <person name="Kohler A."/>
            <person name="Kalluri U."/>
            <person name="Larimer F."/>
            <person name="Leebens-Mack J."/>
            <person name="Leple J.C."/>
            <person name="Locascio P."/>
            <person name="Lou Y."/>
            <person name="Lucas S."/>
            <person name="Martin F."/>
            <person name="Montanini B."/>
            <person name="Napoli C."/>
            <person name="Nelson D.R."/>
            <person name="Nelson C."/>
            <person name="Nieminen K."/>
            <person name="Nilsson O."/>
            <person name="Pereda V."/>
            <person name="Peter G."/>
            <person name="Philippe R."/>
            <person name="Pilate G."/>
            <person name="Poliakov A."/>
            <person name="Razumovskaya J."/>
            <person name="Richardson P."/>
            <person name="Rinaldi C."/>
            <person name="Ritland K."/>
            <person name="Rouze P."/>
            <person name="Ryaboy D."/>
            <person name="Schmutz J."/>
            <person name="Schrader J."/>
            <person name="Segerman B."/>
            <person name="Shin H."/>
            <person name="Siddiqui A."/>
            <person name="Sterky F."/>
            <person name="Terry A."/>
            <person name="Tsai C.J."/>
            <person name="Uberbacher E."/>
            <person name="Unneberg P."/>
            <person name="Vahala J."/>
            <person name="Wall K."/>
            <person name="Wessler S."/>
            <person name="Yang G."/>
            <person name="Yin T."/>
            <person name="Douglas C."/>
            <person name="Marra M."/>
            <person name="Sandberg G."/>
            <person name="Van de Peer Y."/>
            <person name="Rokhsar D."/>
        </authorList>
    </citation>
    <scope>NUCLEOTIDE SEQUENCE [LARGE SCALE GENOMIC DNA]</scope>
    <source>
        <strain evidence="2">Nisqually-1</strain>
    </source>
</reference>
<keyword evidence="1" id="KW-0472">Membrane</keyword>
<keyword evidence="1" id="KW-0812">Transmembrane</keyword>
<evidence type="ECO:0000313" key="2">
    <source>
        <dbReference type="EMBL" id="RQO93274.1"/>
    </source>
</evidence>
<protein>
    <recommendedName>
        <fullName evidence="3">PGG domain-containing protein</fullName>
    </recommendedName>
</protein>
<dbReference type="PANTHER" id="PTHR24177:SF331">
    <property type="entry name" value="PGG DOMAIN-CONTAINING PROTEIN"/>
    <property type="match status" value="1"/>
</dbReference>
<dbReference type="EMBL" id="KZ623352">
    <property type="protein sequence ID" value="RQO93274.1"/>
    <property type="molecule type" value="Genomic_DNA"/>
</dbReference>
<accession>A0A3N7GTN8</accession>
<dbReference type="AlphaFoldDB" id="A0A3N7GTN8"/>
<gene>
    <name evidence="2" type="ORF">POPTR_T021401</name>
</gene>
<evidence type="ECO:0008006" key="3">
    <source>
        <dbReference type="Google" id="ProtNLM"/>
    </source>
</evidence>
<dbReference type="PANTHER" id="PTHR24177">
    <property type="entry name" value="CASKIN"/>
    <property type="match status" value="1"/>
</dbReference>
<name>A0A3N7GTN8_POPTR</name>